<evidence type="ECO:0000256" key="4">
    <source>
        <dbReference type="ARBA" id="ARBA00023054"/>
    </source>
</evidence>
<dbReference type="GO" id="GO:0005576">
    <property type="term" value="C:extracellular region"/>
    <property type="evidence" value="ECO:0007669"/>
    <property type="project" value="UniProtKB-SubCell"/>
</dbReference>
<comment type="subcellular location">
    <subcellularLocation>
        <location evidence="1">Secreted</location>
    </subcellularLocation>
</comment>
<sequence>MKMSVRTLFLLISCLISVNIWGVHTTNFPSRYNLYTGGAAPQTQVMTAQGVTQAQNGLRAASRHRNWCAYVVTRTVSCMVEDGAEAYVKPEYQPCTWGQIQCPRSILYRSYMRPRYKVAYKTVSDMEWKCCHGYSGDDCMDGPTGTAQITTSKPRPKPVRPNLSGSSGGNSLSGSRGETPGQGDSEKVKQLEDKVQQLSKELQSLQSTMQGLHEKYQSEIRLTVETALNGKQLSDSVPGQPGMKETLNDIQRQLTVLDNRITSQELDNLNNKNDKHSGVTDNTMTQKLTDLRVDILKEVERRMQQSCSACLSGVEGFRNQQNEDRDRIKGLEKLINSIDQNNREAIQKMQVHVVEVSNRLPKDCCADVADLHRKVEDMETKAETLSGSVIELTVRMDNQLGGGDNVGNSIKGQNLHNHLEYIEGRMNTTQRSLEDQYVHYKNDLQNYLQEEIQKLRVDLEDRITNNEEKINILLSELVNNSADSVGQTMTNLALDIESLKNMQGRNEGVLDDVVQDIEKLKKQVTNTAKSCADQCRSGSSEVKNSVNEIEKRVKANEDKIRIITSEITDLRLSGNSLQDTLTGLEDELTNVKALVDANAESLIKMSSDVSETYDSASRDISHYQNKTNGKMVDLENSIKSLTRMIQFDYKSCGQVCSNLQEEVGKLKEQVAECTGVCHLIQKKTEEGKEQSGSNKPLDGFSVFGGSSNVDLKSMQGELSNIIVSFSSINDTIKDLQETVGKHHTDIHELGTTKDKIITEINKIQEEVTEHIGENTEKFDNVQKVIEKFQTTVLEETQDCRRSASGLEDRVSKLENICVKLDTVAGSLHKIKENLNKHVSGLWNCVQEVNSTLRTHSSWFEKLHNSQLNGIHKRISTLNSSMLVLSSEFQNFTFQDFMGPPGLPGPPGPQGRQGVPGRQGPPGPLGKDGAQGKQGPVGPPGLRGEQGPIGESAITPNIAFSAALTYPQLDPGTIVFDKVLVNDGNAYDPSIGIFTAPLSGRYFISGILTGYQNEKLEAVLSKSNLGIARTDSAGYEPEGLEKPLVETKITPGSLGIFNIILQLNAGDTVCIDLVMGRVGHSDEPLTVFSGILLYDGEEI</sequence>
<dbReference type="Pfam" id="PF00386">
    <property type="entry name" value="C1q"/>
    <property type="match status" value="1"/>
</dbReference>
<feature type="coiled-coil region" evidence="6">
    <location>
        <begin position="430"/>
        <end position="476"/>
    </location>
</feature>
<dbReference type="OMA" id="CTQICTE"/>
<dbReference type="PANTHER" id="PTHR15427:SF1">
    <property type="entry name" value="EMILIN-1"/>
    <property type="match status" value="1"/>
</dbReference>
<dbReference type="Bgee" id="733171">
    <property type="expression patterns" value="Expressed in spleen and 15 other cell types or tissues"/>
</dbReference>
<evidence type="ECO:0000313" key="9">
    <source>
        <dbReference type="Proteomes" id="UP000186698"/>
    </source>
</evidence>
<evidence type="ECO:0000256" key="5">
    <source>
        <dbReference type="ARBA" id="ARBA00023157"/>
    </source>
</evidence>
<dbReference type="AlphaFoldDB" id="A0A1L8GCB9"/>
<dbReference type="PANTHER" id="PTHR15427">
    <property type="entry name" value="EMILIN ELASTIN MICROFIBRIL INTERFACE-LOCATED PROTEIN ELASTIN MICROFIBRIL INTERFACER"/>
    <property type="match status" value="1"/>
</dbReference>
<dbReference type="Pfam" id="PF01391">
    <property type="entry name" value="Collagen"/>
    <property type="match status" value="1"/>
</dbReference>
<keyword evidence="3 8" id="KW-0732">Signal</keyword>
<evidence type="ECO:0000256" key="6">
    <source>
        <dbReference type="SAM" id="Coils"/>
    </source>
</evidence>
<dbReference type="PaxDb" id="8355-A0A1L8GCB9"/>
<evidence type="ECO:0000313" key="10">
    <source>
        <dbReference type="RefSeq" id="XP_018117665.1"/>
    </source>
</evidence>
<dbReference type="PROSITE" id="PS51041">
    <property type="entry name" value="EMI"/>
    <property type="match status" value="1"/>
</dbReference>
<dbReference type="PROSITE" id="PS50871">
    <property type="entry name" value="C1Q"/>
    <property type="match status" value="1"/>
</dbReference>
<dbReference type="SUPFAM" id="SSF49842">
    <property type="entry name" value="TNF-like"/>
    <property type="match status" value="1"/>
</dbReference>
<feature type="signal peptide" evidence="8">
    <location>
        <begin position="1"/>
        <end position="25"/>
    </location>
</feature>
<dbReference type="RefSeq" id="XP_018117665.1">
    <property type="nucleotide sequence ID" value="XM_018262176.2"/>
</dbReference>
<dbReference type="InterPro" id="IPR001073">
    <property type="entry name" value="C1q_dom"/>
</dbReference>
<name>A0A1L8GCB9_XENLA</name>
<dbReference type="AGR" id="Xenbase:XB-GENE-997659"/>
<evidence type="ECO:0000313" key="11">
    <source>
        <dbReference type="Xenbase" id="XB-GENE-997659"/>
    </source>
</evidence>
<feature type="region of interest" description="Disordered" evidence="7">
    <location>
        <begin position="895"/>
        <end position="949"/>
    </location>
</feature>
<evidence type="ECO:0000256" key="8">
    <source>
        <dbReference type="SAM" id="SignalP"/>
    </source>
</evidence>
<accession>A0A1L8GCB9</accession>
<dbReference type="Gene3D" id="2.60.120.40">
    <property type="match status" value="1"/>
</dbReference>
<dbReference type="KEGG" id="xla:733171"/>
<dbReference type="InterPro" id="IPR008160">
    <property type="entry name" value="Collagen"/>
</dbReference>
<reference evidence="10" key="1">
    <citation type="submission" date="2025-08" db="UniProtKB">
        <authorList>
            <consortium name="RefSeq"/>
        </authorList>
    </citation>
    <scope>IDENTIFICATION</scope>
    <source>
        <strain evidence="10">J_2021</strain>
        <tissue evidence="10">Erythrocytes</tissue>
    </source>
</reference>
<feature type="chain" id="PRO_5035309516" evidence="8">
    <location>
        <begin position="26"/>
        <end position="1098"/>
    </location>
</feature>
<evidence type="ECO:0000256" key="1">
    <source>
        <dbReference type="ARBA" id="ARBA00004613"/>
    </source>
</evidence>
<dbReference type="Xenbase" id="XB-GENE-997659">
    <property type="gene designation" value="emilin1.L"/>
</dbReference>
<keyword evidence="2" id="KW-0964">Secreted</keyword>
<dbReference type="Pfam" id="PF07546">
    <property type="entry name" value="EMI"/>
    <property type="match status" value="1"/>
</dbReference>
<evidence type="ECO:0000256" key="7">
    <source>
        <dbReference type="SAM" id="MobiDB-lite"/>
    </source>
</evidence>
<dbReference type="OrthoDB" id="9880922at2759"/>
<keyword evidence="9" id="KW-1185">Reference proteome</keyword>
<feature type="region of interest" description="Disordered" evidence="7">
    <location>
        <begin position="145"/>
        <end position="188"/>
    </location>
</feature>
<dbReference type="InterPro" id="IPR011489">
    <property type="entry name" value="EMI_domain"/>
</dbReference>
<dbReference type="Gene3D" id="1.20.120.20">
    <property type="entry name" value="Apolipoprotein"/>
    <property type="match status" value="1"/>
</dbReference>
<dbReference type="GeneID" id="733171"/>
<dbReference type="CTD" id="733171"/>
<protein>
    <submittedName>
        <fullName evidence="10">EMILIN-1</fullName>
    </submittedName>
</protein>
<evidence type="ECO:0000256" key="2">
    <source>
        <dbReference type="ARBA" id="ARBA00022525"/>
    </source>
</evidence>
<dbReference type="InterPro" id="IPR050392">
    <property type="entry name" value="Collagen/C1q_domain"/>
</dbReference>
<evidence type="ECO:0000256" key="3">
    <source>
        <dbReference type="ARBA" id="ARBA00022729"/>
    </source>
</evidence>
<dbReference type="STRING" id="8355.A0A1L8GCB9"/>
<feature type="compositionally biased region" description="Low complexity" evidence="7">
    <location>
        <begin position="162"/>
        <end position="175"/>
    </location>
</feature>
<organism evidence="9 10">
    <name type="scientific">Xenopus laevis</name>
    <name type="common">African clawed frog</name>
    <dbReference type="NCBI Taxonomy" id="8355"/>
    <lineage>
        <taxon>Eukaryota</taxon>
        <taxon>Metazoa</taxon>
        <taxon>Chordata</taxon>
        <taxon>Craniata</taxon>
        <taxon>Vertebrata</taxon>
        <taxon>Euteleostomi</taxon>
        <taxon>Amphibia</taxon>
        <taxon>Batrachia</taxon>
        <taxon>Anura</taxon>
        <taxon>Pipoidea</taxon>
        <taxon>Pipidae</taxon>
        <taxon>Xenopodinae</taxon>
        <taxon>Xenopus</taxon>
        <taxon>Xenopus</taxon>
    </lineage>
</organism>
<dbReference type="SMART" id="SM00110">
    <property type="entry name" value="C1Q"/>
    <property type="match status" value="1"/>
</dbReference>
<keyword evidence="5" id="KW-1015">Disulfide bond</keyword>
<dbReference type="InterPro" id="IPR008983">
    <property type="entry name" value="Tumour_necrosis_fac-like_dom"/>
</dbReference>
<dbReference type="GO" id="GO:0030023">
    <property type="term" value="F:extracellular matrix constituent conferring elasticity"/>
    <property type="evidence" value="ECO:0000318"/>
    <property type="project" value="GO_Central"/>
</dbReference>
<keyword evidence="4 6" id="KW-0175">Coiled coil</keyword>
<proteinExistence type="predicted"/>
<dbReference type="Proteomes" id="UP000186698">
    <property type="component" value="Chromosome 5L"/>
</dbReference>
<gene>
    <name evidence="10 11" type="primary">emilin1.L</name>
</gene>